<dbReference type="OrthoDB" id="539541at2759"/>
<dbReference type="InterPro" id="IPR031310">
    <property type="entry name" value="Ribosomal_uL5_N"/>
</dbReference>
<evidence type="ECO:0000256" key="1">
    <source>
        <dbReference type="ARBA" id="ARBA00008553"/>
    </source>
</evidence>
<sequence>MALREFCSRMGASLSQDARSLSLRPAWPAQQQCRRLATTAADPDIETEASLNSTGPDEELVKNYDPIARARSRRRQLPSSRYKFRSPRYYRGPLHPHQPPPPTDPSSREFVPGPFSLPRLEQTWESTIAPDLLTLNYQHAPPGMEIVAKARGLRPWVGDNPYFKNRVPRPPRGGMFLPARKPITFRNVPRLREITVHSMVGQAMEDSGYLHVAGMAVQAITNKRAQVHEAKESVQNWGVKKGRPVSVTVDLQGEDMYHFLAKVVEVVFPRIRDFKGIKGTSGDSYGNITFGLTPEEVAMFPEIEVNYDMYPAKMIPGAHVTIKTSAVTDRDARMLLRSMGVPFYGKLVD</sequence>
<keyword evidence="3" id="KW-0687">Ribonucleoprotein</keyword>
<name>A0A6A6NZX4_9PEZI</name>
<dbReference type="Gene3D" id="3.30.1440.10">
    <property type="match status" value="1"/>
</dbReference>
<feature type="region of interest" description="Disordered" evidence="5">
    <location>
        <begin position="34"/>
        <end position="114"/>
    </location>
</feature>
<dbReference type="GO" id="GO:0006412">
    <property type="term" value="P:translation"/>
    <property type="evidence" value="ECO:0007669"/>
    <property type="project" value="InterPro"/>
</dbReference>
<dbReference type="Pfam" id="PF00673">
    <property type="entry name" value="Ribosomal_L5_C"/>
    <property type="match status" value="1"/>
</dbReference>
<evidence type="ECO:0000256" key="5">
    <source>
        <dbReference type="SAM" id="MobiDB-lite"/>
    </source>
</evidence>
<evidence type="ECO:0000256" key="2">
    <source>
        <dbReference type="ARBA" id="ARBA00022980"/>
    </source>
</evidence>
<dbReference type="InterPro" id="IPR031309">
    <property type="entry name" value="Ribosomal_uL5_C"/>
</dbReference>
<dbReference type="GO" id="GO:0003735">
    <property type="term" value="F:structural constituent of ribosome"/>
    <property type="evidence" value="ECO:0007669"/>
    <property type="project" value="InterPro"/>
</dbReference>
<protein>
    <recommendedName>
        <fullName evidence="4">Large ribosomal subunit protein uL5m</fullName>
    </recommendedName>
</protein>
<reference evidence="8" key="1">
    <citation type="journal article" date="2020" name="Stud. Mycol.">
        <title>101 Dothideomycetes genomes: a test case for predicting lifestyles and emergence of pathogens.</title>
        <authorList>
            <person name="Haridas S."/>
            <person name="Albert R."/>
            <person name="Binder M."/>
            <person name="Bloem J."/>
            <person name="Labutti K."/>
            <person name="Salamov A."/>
            <person name="Andreopoulos B."/>
            <person name="Baker S."/>
            <person name="Barry K."/>
            <person name="Bills G."/>
            <person name="Bluhm B."/>
            <person name="Cannon C."/>
            <person name="Castanera R."/>
            <person name="Culley D."/>
            <person name="Daum C."/>
            <person name="Ezra D."/>
            <person name="Gonzalez J."/>
            <person name="Henrissat B."/>
            <person name="Kuo A."/>
            <person name="Liang C."/>
            <person name="Lipzen A."/>
            <person name="Lutzoni F."/>
            <person name="Magnuson J."/>
            <person name="Mondo S."/>
            <person name="Nolan M."/>
            <person name="Ohm R."/>
            <person name="Pangilinan J."/>
            <person name="Park H.-J."/>
            <person name="Ramirez L."/>
            <person name="Alfaro M."/>
            <person name="Sun H."/>
            <person name="Tritt A."/>
            <person name="Yoshinaga Y."/>
            <person name="Zwiers L.-H."/>
            <person name="Turgeon B."/>
            <person name="Goodwin S."/>
            <person name="Spatafora J."/>
            <person name="Crous P."/>
            <person name="Grigoriev I."/>
        </authorList>
    </citation>
    <scope>NUCLEOTIDE SEQUENCE</scope>
    <source>
        <strain evidence="8">ATCC 16933</strain>
    </source>
</reference>
<dbReference type="PANTHER" id="PTHR11994">
    <property type="entry name" value="60S RIBOSOMAL PROTEIN L11-RELATED"/>
    <property type="match status" value="1"/>
</dbReference>
<dbReference type="GO" id="GO:1990904">
    <property type="term" value="C:ribonucleoprotein complex"/>
    <property type="evidence" value="ECO:0007669"/>
    <property type="project" value="UniProtKB-KW"/>
</dbReference>
<proteinExistence type="inferred from homology"/>
<organism evidence="8 9">
    <name type="scientific">Lineolata rhizophorae</name>
    <dbReference type="NCBI Taxonomy" id="578093"/>
    <lineage>
        <taxon>Eukaryota</taxon>
        <taxon>Fungi</taxon>
        <taxon>Dikarya</taxon>
        <taxon>Ascomycota</taxon>
        <taxon>Pezizomycotina</taxon>
        <taxon>Dothideomycetes</taxon>
        <taxon>Dothideomycetes incertae sedis</taxon>
        <taxon>Lineolatales</taxon>
        <taxon>Lineolataceae</taxon>
        <taxon>Lineolata</taxon>
    </lineage>
</organism>
<accession>A0A6A6NZX4</accession>
<evidence type="ECO:0000313" key="8">
    <source>
        <dbReference type="EMBL" id="KAF2457229.1"/>
    </source>
</evidence>
<feature type="compositionally biased region" description="Basic residues" evidence="5">
    <location>
        <begin position="70"/>
        <end position="88"/>
    </location>
</feature>
<comment type="similarity">
    <text evidence="1">Belongs to the universal ribosomal protein uL5 family.</text>
</comment>
<dbReference type="SUPFAM" id="SSF55282">
    <property type="entry name" value="RL5-like"/>
    <property type="match status" value="1"/>
</dbReference>
<dbReference type="FunFam" id="3.30.1440.10:FF:000001">
    <property type="entry name" value="50S ribosomal protein L5"/>
    <property type="match status" value="1"/>
</dbReference>
<dbReference type="InterPro" id="IPR022803">
    <property type="entry name" value="Ribosomal_uL5_dom_sf"/>
</dbReference>
<dbReference type="Pfam" id="PF00281">
    <property type="entry name" value="Ribosomal_L5"/>
    <property type="match status" value="1"/>
</dbReference>
<dbReference type="Proteomes" id="UP000799766">
    <property type="component" value="Unassembled WGS sequence"/>
</dbReference>
<feature type="domain" description="Large ribosomal subunit protein uL5 C-terminal" evidence="7">
    <location>
        <begin position="244"/>
        <end position="343"/>
    </location>
</feature>
<evidence type="ECO:0000259" key="6">
    <source>
        <dbReference type="Pfam" id="PF00281"/>
    </source>
</evidence>
<dbReference type="GO" id="GO:0005840">
    <property type="term" value="C:ribosome"/>
    <property type="evidence" value="ECO:0007669"/>
    <property type="project" value="UniProtKB-KW"/>
</dbReference>
<evidence type="ECO:0000313" key="9">
    <source>
        <dbReference type="Proteomes" id="UP000799766"/>
    </source>
</evidence>
<dbReference type="EMBL" id="MU001681">
    <property type="protein sequence ID" value="KAF2457229.1"/>
    <property type="molecule type" value="Genomic_DNA"/>
</dbReference>
<gene>
    <name evidence="8" type="ORF">BDY21DRAFT_304363</name>
</gene>
<dbReference type="AlphaFoldDB" id="A0A6A6NZX4"/>
<evidence type="ECO:0000256" key="3">
    <source>
        <dbReference type="ARBA" id="ARBA00023274"/>
    </source>
</evidence>
<evidence type="ECO:0000256" key="4">
    <source>
        <dbReference type="ARBA" id="ARBA00040368"/>
    </source>
</evidence>
<evidence type="ECO:0000259" key="7">
    <source>
        <dbReference type="Pfam" id="PF00673"/>
    </source>
</evidence>
<feature type="domain" description="Large ribosomal subunit protein uL5 N-terminal" evidence="6">
    <location>
        <begin position="187"/>
        <end position="240"/>
    </location>
</feature>
<dbReference type="InterPro" id="IPR002132">
    <property type="entry name" value="Ribosomal_uL5"/>
</dbReference>
<keyword evidence="2 8" id="KW-0689">Ribosomal protein</keyword>
<keyword evidence="9" id="KW-1185">Reference proteome</keyword>